<sequence length="181" mass="20757">MPVYFADSLSQEQKTPKKRSRDPIWDNFTEVDNLGKVKMKCNQCQQIVTKHKTSLTSHWECRHKDDQQLAKKIRASMAAGNTRNSVSLGNSSFHSGDVYQQLSPSSDASTLPSYVTGMMSGMMNAYLGVTLHYCDTSSTLRRRQLERSHTAMLIRPSFLWAFPKRGFQIGNRWRKQYGQRT</sequence>
<evidence type="ECO:0000259" key="6">
    <source>
        <dbReference type="PROSITE" id="PS50808"/>
    </source>
</evidence>
<evidence type="ECO:0000256" key="3">
    <source>
        <dbReference type="ARBA" id="ARBA00022833"/>
    </source>
</evidence>
<dbReference type="AlphaFoldDB" id="A0A915DKT5"/>
<feature type="region of interest" description="Disordered" evidence="5">
    <location>
        <begin position="1"/>
        <end position="23"/>
    </location>
</feature>
<evidence type="ECO:0000256" key="2">
    <source>
        <dbReference type="ARBA" id="ARBA00022771"/>
    </source>
</evidence>
<evidence type="ECO:0000256" key="1">
    <source>
        <dbReference type="ARBA" id="ARBA00022723"/>
    </source>
</evidence>
<keyword evidence="7" id="KW-1185">Reference proteome</keyword>
<feature type="domain" description="BED-type" evidence="6">
    <location>
        <begin position="19"/>
        <end position="70"/>
    </location>
</feature>
<accession>A0A915DKT5</accession>
<evidence type="ECO:0000256" key="4">
    <source>
        <dbReference type="PROSITE-ProRule" id="PRU00027"/>
    </source>
</evidence>
<evidence type="ECO:0000256" key="5">
    <source>
        <dbReference type="SAM" id="MobiDB-lite"/>
    </source>
</evidence>
<evidence type="ECO:0000313" key="8">
    <source>
        <dbReference type="WBParaSite" id="jg20629"/>
    </source>
</evidence>
<evidence type="ECO:0000313" key="7">
    <source>
        <dbReference type="Proteomes" id="UP000887574"/>
    </source>
</evidence>
<reference evidence="8" key="1">
    <citation type="submission" date="2022-11" db="UniProtKB">
        <authorList>
            <consortium name="WormBaseParasite"/>
        </authorList>
    </citation>
    <scope>IDENTIFICATION</scope>
</reference>
<dbReference type="GO" id="GO:0003677">
    <property type="term" value="F:DNA binding"/>
    <property type="evidence" value="ECO:0007669"/>
    <property type="project" value="InterPro"/>
</dbReference>
<keyword evidence="1" id="KW-0479">Metal-binding</keyword>
<dbReference type="PROSITE" id="PS50808">
    <property type="entry name" value="ZF_BED"/>
    <property type="match status" value="1"/>
</dbReference>
<dbReference type="WBParaSite" id="jg20629">
    <property type="protein sequence ID" value="jg20629"/>
    <property type="gene ID" value="jg20629"/>
</dbReference>
<proteinExistence type="predicted"/>
<dbReference type="Proteomes" id="UP000887574">
    <property type="component" value="Unplaced"/>
</dbReference>
<name>A0A915DKT5_9BILA</name>
<organism evidence="7 8">
    <name type="scientific">Ditylenchus dipsaci</name>
    <dbReference type="NCBI Taxonomy" id="166011"/>
    <lineage>
        <taxon>Eukaryota</taxon>
        <taxon>Metazoa</taxon>
        <taxon>Ecdysozoa</taxon>
        <taxon>Nematoda</taxon>
        <taxon>Chromadorea</taxon>
        <taxon>Rhabditida</taxon>
        <taxon>Tylenchina</taxon>
        <taxon>Tylenchomorpha</taxon>
        <taxon>Sphaerularioidea</taxon>
        <taxon>Anguinidae</taxon>
        <taxon>Anguininae</taxon>
        <taxon>Ditylenchus</taxon>
    </lineage>
</organism>
<dbReference type="GO" id="GO:0008270">
    <property type="term" value="F:zinc ion binding"/>
    <property type="evidence" value="ECO:0007669"/>
    <property type="project" value="UniProtKB-KW"/>
</dbReference>
<protein>
    <submittedName>
        <fullName evidence="8">BED-type domain-containing protein</fullName>
    </submittedName>
</protein>
<keyword evidence="2 4" id="KW-0863">Zinc-finger</keyword>
<dbReference type="InterPro" id="IPR003656">
    <property type="entry name" value="Znf_BED"/>
</dbReference>
<keyword evidence="3" id="KW-0862">Zinc</keyword>